<feature type="domain" description="DUF38" evidence="1">
    <location>
        <begin position="152"/>
        <end position="205"/>
    </location>
</feature>
<gene>
    <name evidence="2 4" type="ORF">CBG27324</name>
    <name evidence="2" type="ORF">CBG_27324</name>
</gene>
<dbReference type="HOGENOM" id="CLU_829570_0_0_1"/>
<evidence type="ECO:0000313" key="3">
    <source>
        <dbReference type="Proteomes" id="UP000008549"/>
    </source>
</evidence>
<accession>B6IG56</accession>
<dbReference type="Proteomes" id="UP000008549">
    <property type="component" value="Unassembled WGS sequence"/>
</dbReference>
<dbReference type="WormBase" id="CBG27324">
    <property type="protein sequence ID" value="CBP41208"/>
    <property type="gene ID" value="WBGene00088738"/>
</dbReference>
<dbReference type="InterPro" id="IPR002900">
    <property type="entry name" value="DUF38/FTH_CAE_spp"/>
</dbReference>
<dbReference type="eggNOG" id="ENOG502TIUF">
    <property type="taxonomic scope" value="Eukaryota"/>
</dbReference>
<reference evidence="2 3" key="2">
    <citation type="journal article" date="2011" name="PLoS Genet.">
        <title>Caenorhabditis briggsae recombinant inbred line genotypes reveal inter-strain incompatibility and the evolution of recombination.</title>
        <authorList>
            <person name="Ross J.A."/>
            <person name="Koboldt D.C."/>
            <person name="Staisch J.E."/>
            <person name="Chamberlin H.M."/>
            <person name="Gupta B.P."/>
            <person name="Miller R.D."/>
            <person name="Baird S.E."/>
            <person name="Haag E.S."/>
        </authorList>
    </citation>
    <scope>NUCLEOTIDE SEQUENCE [LARGE SCALE GENOMIC DNA]</scope>
    <source>
        <strain evidence="2 3">AF16</strain>
    </source>
</reference>
<reference evidence="2 3" key="1">
    <citation type="journal article" date="2003" name="PLoS Biol.">
        <title>The genome sequence of Caenorhabditis briggsae: a platform for comparative genomics.</title>
        <authorList>
            <person name="Stein L.D."/>
            <person name="Bao Z."/>
            <person name="Blasiar D."/>
            <person name="Blumenthal T."/>
            <person name="Brent M.R."/>
            <person name="Chen N."/>
            <person name="Chinwalla A."/>
            <person name="Clarke L."/>
            <person name="Clee C."/>
            <person name="Coghlan A."/>
            <person name="Coulson A."/>
            <person name="D'Eustachio P."/>
            <person name="Fitch D.H."/>
            <person name="Fulton L.A."/>
            <person name="Fulton R.E."/>
            <person name="Griffiths-Jones S."/>
            <person name="Harris T.W."/>
            <person name="Hillier L.W."/>
            <person name="Kamath R."/>
            <person name="Kuwabara P.E."/>
            <person name="Mardis E.R."/>
            <person name="Marra M.A."/>
            <person name="Miner T.L."/>
            <person name="Minx P."/>
            <person name="Mullikin J.C."/>
            <person name="Plumb R.W."/>
            <person name="Rogers J."/>
            <person name="Schein J.E."/>
            <person name="Sohrmann M."/>
            <person name="Spieth J."/>
            <person name="Stajich J.E."/>
            <person name="Wei C."/>
            <person name="Willey D."/>
            <person name="Wilson R.K."/>
            <person name="Durbin R."/>
            <person name="Waterston R.H."/>
        </authorList>
    </citation>
    <scope>NUCLEOTIDE SEQUENCE [LARGE SCALE GENOMIC DNA]</scope>
    <source>
        <strain evidence="2 3">AF16</strain>
    </source>
</reference>
<dbReference type="GeneID" id="68918778"/>
<dbReference type="Pfam" id="PF01827">
    <property type="entry name" value="FTH"/>
    <property type="match status" value="1"/>
</dbReference>
<evidence type="ECO:0000259" key="1">
    <source>
        <dbReference type="Pfam" id="PF01827"/>
    </source>
</evidence>
<evidence type="ECO:0000313" key="4">
    <source>
        <dbReference type="WormBase" id="CBG27324"/>
    </source>
</evidence>
<sequence length="335" mass="38292">MGIPKVPPNWMGLPPELREKVFSNCNVLERSILRDVSTTDRLVADKHPYFINEIFVLLNGNESSVFVTEGDQTYTVQPVSKLAKLLQTPGLKIDKIAFESGSKTFDKVFSTLMRSLDNIPKDSIHVKELVFYSEISFPGCTCECPTESSPDSRINSFFKLANTETLNHIKITTKLTRDLWKKITATEQWNNAGSISVENCKLDAVDYFNDWKGKHLKVLTSKAEDITNSDEWKRSMVKIERFFKTKPLGATMQFRREMSTNVLYAQCLNKIDLSHDANLRLYTFRGLEFIFGFVRPNDGTPPGVEACDPFEERRHRDWIGEELHAMSISLCSWLG</sequence>
<dbReference type="AlphaFoldDB" id="B6IG56"/>
<dbReference type="InParanoid" id="B6IG56"/>
<dbReference type="EMBL" id="HE601419">
    <property type="protein sequence ID" value="CAR98886.1"/>
    <property type="molecule type" value="Genomic_DNA"/>
</dbReference>
<dbReference type="OMA" id="CECPTES"/>
<evidence type="ECO:0000313" key="2">
    <source>
        <dbReference type="EMBL" id="CAR98886.1"/>
    </source>
</evidence>
<protein>
    <submittedName>
        <fullName evidence="2">Protein CBG27324</fullName>
    </submittedName>
</protein>
<proteinExistence type="predicted"/>
<dbReference type="CTD" id="68918778"/>
<name>B6IG56_CAEBR</name>
<dbReference type="RefSeq" id="XP_045098453.1">
    <property type="nucleotide sequence ID" value="XM_045238609.1"/>
</dbReference>
<organism evidence="2 3">
    <name type="scientific">Caenorhabditis briggsae</name>
    <dbReference type="NCBI Taxonomy" id="6238"/>
    <lineage>
        <taxon>Eukaryota</taxon>
        <taxon>Metazoa</taxon>
        <taxon>Ecdysozoa</taxon>
        <taxon>Nematoda</taxon>
        <taxon>Chromadorea</taxon>
        <taxon>Rhabditida</taxon>
        <taxon>Rhabditina</taxon>
        <taxon>Rhabditomorpha</taxon>
        <taxon>Rhabditoidea</taxon>
        <taxon>Rhabditidae</taxon>
        <taxon>Peloderinae</taxon>
        <taxon>Caenorhabditis</taxon>
    </lineage>
</organism>
<keyword evidence="3" id="KW-1185">Reference proteome</keyword>
<dbReference type="KEGG" id="cbr:CBG_27324"/>